<dbReference type="PANTHER" id="PTHR42663">
    <property type="entry name" value="HYDROLASE C777.06C-RELATED-RELATED"/>
    <property type="match status" value="1"/>
</dbReference>
<reference evidence="5 6" key="1">
    <citation type="submission" date="2019-01" db="EMBL/GenBank/DDBJ databases">
        <title>Complete genome sequence of Cohnella hallensis HS21 isolated from Korean fir (Abies koreana) rhizospheric soil.</title>
        <authorList>
            <person name="Jiang L."/>
            <person name="Kang S.W."/>
            <person name="Kim S."/>
            <person name="Jung J."/>
            <person name="Kim C.Y."/>
            <person name="Kim D.H."/>
            <person name="Kim S.W."/>
            <person name="Lee J."/>
        </authorList>
    </citation>
    <scope>NUCLEOTIDE SEQUENCE [LARGE SCALE GENOMIC DNA]</scope>
    <source>
        <strain evidence="5 6">HS21</strain>
    </source>
</reference>
<evidence type="ECO:0000259" key="4">
    <source>
        <dbReference type="SMART" id="SM00849"/>
    </source>
</evidence>
<dbReference type="Gene3D" id="3.60.15.10">
    <property type="entry name" value="Ribonuclease Z/Hydroxyacylglutathione hydrolase-like"/>
    <property type="match status" value="1"/>
</dbReference>
<protein>
    <submittedName>
        <fullName evidence="5">MBL fold hydrolase</fullName>
    </submittedName>
</protein>
<dbReference type="EMBL" id="AP019400">
    <property type="protein sequence ID" value="BBI34599.1"/>
    <property type="molecule type" value="Genomic_DNA"/>
</dbReference>
<accession>A0A3T1D949</accession>
<comment type="catalytic activity">
    <reaction evidence="3">
        <text>3',5'-cyclic UMP + H2O = UMP + H(+)</text>
        <dbReference type="Rhea" id="RHEA:70575"/>
        <dbReference type="ChEBI" id="CHEBI:15377"/>
        <dbReference type="ChEBI" id="CHEBI:15378"/>
        <dbReference type="ChEBI" id="CHEBI:57865"/>
        <dbReference type="ChEBI" id="CHEBI:184387"/>
    </reaction>
    <physiologicalReaction direction="left-to-right" evidence="3">
        <dbReference type="Rhea" id="RHEA:70576"/>
    </physiologicalReaction>
</comment>
<comment type="function">
    <text evidence="2">Counteracts the endogenous Pycsar antiviral defense system. Phosphodiesterase that enables metal-dependent hydrolysis of host cyclic nucleotide Pycsar defense signals such as cCMP and cUMP.</text>
</comment>
<evidence type="ECO:0000256" key="1">
    <source>
        <dbReference type="ARBA" id="ARBA00034221"/>
    </source>
</evidence>
<dbReference type="Proteomes" id="UP000289856">
    <property type="component" value="Chromosome"/>
</dbReference>
<dbReference type="Pfam" id="PF23023">
    <property type="entry name" value="Anti-Pycsar_Apyc1"/>
    <property type="match status" value="1"/>
</dbReference>
<dbReference type="SMART" id="SM00849">
    <property type="entry name" value="Lactamase_B"/>
    <property type="match status" value="1"/>
</dbReference>
<organism evidence="5 6">
    <name type="scientific">Cohnella abietis</name>
    <dbReference type="NCBI Taxonomy" id="2507935"/>
    <lineage>
        <taxon>Bacteria</taxon>
        <taxon>Bacillati</taxon>
        <taxon>Bacillota</taxon>
        <taxon>Bacilli</taxon>
        <taxon>Bacillales</taxon>
        <taxon>Paenibacillaceae</taxon>
        <taxon>Cohnella</taxon>
    </lineage>
</organism>
<dbReference type="AlphaFoldDB" id="A0A3T1D949"/>
<dbReference type="PANTHER" id="PTHR42663:SF6">
    <property type="entry name" value="HYDROLASE C777.06C-RELATED"/>
    <property type="match status" value="1"/>
</dbReference>
<keyword evidence="6" id="KW-1185">Reference proteome</keyword>
<keyword evidence="5" id="KW-0378">Hydrolase</keyword>
<name>A0A3T1D949_9BACL</name>
<gene>
    <name evidence="5" type="ORF">KCTCHS21_39980</name>
</gene>
<evidence type="ECO:0000256" key="2">
    <source>
        <dbReference type="ARBA" id="ARBA00034301"/>
    </source>
</evidence>
<evidence type="ECO:0000256" key="3">
    <source>
        <dbReference type="ARBA" id="ARBA00048505"/>
    </source>
</evidence>
<dbReference type="GO" id="GO:0016787">
    <property type="term" value="F:hydrolase activity"/>
    <property type="evidence" value="ECO:0007669"/>
    <property type="project" value="UniProtKB-KW"/>
</dbReference>
<comment type="catalytic activity">
    <reaction evidence="1">
        <text>3',5'-cyclic CMP + H2O = CMP + H(+)</text>
        <dbReference type="Rhea" id="RHEA:72675"/>
        <dbReference type="ChEBI" id="CHEBI:15377"/>
        <dbReference type="ChEBI" id="CHEBI:15378"/>
        <dbReference type="ChEBI" id="CHEBI:58003"/>
        <dbReference type="ChEBI" id="CHEBI:60377"/>
    </reaction>
    <physiologicalReaction direction="left-to-right" evidence="1">
        <dbReference type="Rhea" id="RHEA:72676"/>
    </physiologicalReaction>
</comment>
<feature type="domain" description="Metallo-beta-lactamase" evidence="4">
    <location>
        <begin position="17"/>
        <end position="216"/>
    </location>
</feature>
<sequence>MKIQMLGTGSAFAKTFNNNNALLKIDGLTLLVDCGITAPKALHELGYNFNDLDAILLTHMHADHIGGLEELAFQMKFIYKRKPILYLADTLVAPLWENSLRGGLQQEENETLEDFFEVRPLSEGQAQEILPGLKLELIATRHIPNKPNYSLLFNDFFYYSGDTTFDPDLLDSLVNSRGVRVIFHDCQLHAPGVVHTCLPQLLTLPIAIQQHVFLMHYGDDQPDFIGHTGQMTFIEQHRIYDLDDLTIPEKGL</sequence>
<dbReference type="KEGG" id="cohn:KCTCHS21_39980"/>
<dbReference type="GO" id="GO:0046872">
    <property type="term" value="F:metal ion binding"/>
    <property type="evidence" value="ECO:0007669"/>
    <property type="project" value="UniProtKB-KW"/>
</dbReference>
<dbReference type="InterPro" id="IPR001279">
    <property type="entry name" value="Metallo-B-lactamas"/>
</dbReference>
<evidence type="ECO:0000313" key="5">
    <source>
        <dbReference type="EMBL" id="BBI34599.1"/>
    </source>
</evidence>
<dbReference type="InterPro" id="IPR036866">
    <property type="entry name" value="RibonucZ/Hydroxyglut_hydro"/>
</dbReference>
<dbReference type="SUPFAM" id="SSF56281">
    <property type="entry name" value="Metallo-hydrolase/oxidoreductase"/>
    <property type="match status" value="1"/>
</dbReference>
<evidence type="ECO:0000313" key="6">
    <source>
        <dbReference type="Proteomes" id="UP000289856"/>
    </source>
</evidence>
<proteinExistence type="predicted"/>